<feature type="transmembrane region" description="Helical" evidence="2">
    <location>
        <begin position="107"/>
        <end position="128"/>
    </location>
</feature>
<keyword evidence="2" id="KW-0472">Membrane</keyword>
<feature type="transmembrane region" description="Helical" evidence="2">
    <location>
        <begin position="75"/>
        <end position="95"/>
    </location>
</feature>
<sequence length="746" mass="80579">MHTVPDRVDAGPPAPIATAVEAGARFGHLAASRPWEQVSPAASATESGPSNRTEKGSAPYSGKKSHSLKGWWTEAGILFLGFGLLAAIISVLATYHGKVQPKWKYRINLNTLAAVMSTVLRACLISVVEEVISQLKWYWHRQPRPLQHLSYFDRASRGPWGSFLFPIRLRKFSIAQLGCFLTLASFAIGPFTQQAVRSVPCDRDSPNFRPFFQTASKIEMGAITRVGPATYSIDGPTKGAVISALADPVANQSLAGIMGGCGTGNCTFPAENGITHSTIGMCTKCIDTTRFIEWVPGVMGNESTPGTESSMRLPNGLNITGPPFTCLTSQFDNSLDWMISLADDEFHAAGESGIVKWTSLQSTAVGCDYGTNHSTHPGTWDCDRTKSMNVSGNDEFVTLNYIATTCVVYPCTRHYHGRVQEGELTQSLVSEIPAPVFADDDLIEAVSTGPMYHDPGYGYAPFAGLKRECSVNGARLWLAKVKRFAPDSAHQSPREQEMHGYHFHPTKATFNATTEGGSTVNLPMDCINPISGLFVEAIRSFLASILPGSCALPTPPSGFPYGDDYYGPWFHEYRDFSYVNCKTDVLAESWWLNGFYNGGNATHDTIAGTVGAMAEAMTSRMRLVGVSKDTNQSEKVFGKASHTTICTEFDAWWMAMPAAALALGTLFLAIAVVQSTYDGNPPLWKSSVLPLVFANPGELGEPAGSMKEMEQAAKVIEVELVKTGNGWEFVGGPGHSQVGSGRATPV</sequence>
<dbReference type="OrthoDB" id="5376804at2759"/>
<dbReference type="InterPro" id="IPR021514">
    <property type="entry name" value="DUF3176"/>
</dbReference>
<protein>
    <submittedName>
        <fullName evidence="3">Uncharacterized protein</fullName>
    </submittedName>
</protein>
<dbReference type="PANTHER" id="PTHR35394">
    <property type="entry name" value="DUF3176 DOMAIN-CONTAINING PROTEIN"/>
    <property type="match status" value="1"/>
</dbReference>
<dbReference type="EMBL" id="ML996691">
    <property type="protein sequence ID" value="KAF2402160.1"/>
    <property type="molecule type" value="Genomic_DNA"/>
</dbReference>
<feature type="compositionally biased region" description="Polar residues" evidence="1">
    <location>
        <begin position="40"/>
        <end position="51"/>
    </location>
</feature>
<evidence type="ECO:0000313" key="4">
    <source>
        <dbReference type="Proteomes" id="UP000799640"/>
    </source>
</evidence>
<evidence type="ECO:0000313" key="3">
    <source>
        <dbReference type="EMBL" id="KAF2402160.1"/>
    </source>
</evidence>
<dbReference type="Pfam" id="PF11374">
    <property type="entry name" value="DUF3176"/>
    <property type="match status" value="1"/>
</dbReference>
<accession>A0A6G1I1K6</accession>
<keyword evidence="2" id="KW-1133">Transmembrane helix</keyword>
<organism evidence="3 4">
    <name type="scientific">Trichodelitschia bisporula</name>
    <dbReference type="NCBI Taxonomy" id="703511"/>
    <lineage>
        <taxon>Eukaryota</taxon>
        <taxon>Fungi</taxon>
        <taxon>Dikarya</taxon>
        <taxon>Ascomycota</taxon>
        <taxon>Pezizomycotina</taxon>
        <taxon>Dothideomycetes</taxon>
        <taxon>Dothideomycetes incertae sedis</taxon>
        <taxon>Phaeotrichales</taxon>
        <taxon>Phaeotrichaceae</taxon>
        <taxon>Trichodelitschia</taxon>
    </lineage>
</organism>
<feature type="region of interest" description="Disordered" evidence="1">
    <location>
        <begin position="35"/>
        <end position="66"/>
    </location>
</feature>
<gene>
    <name evidence="3" type="ORF">EJ06DRAFT_327834</name>
</gene>
<evidence type="ECO:0000256" key="1">
    <source>
        <dbReference type="SAM" id="MobiDB-lite"/>
    </source>
</evidence>
<reference evidence="3" key="1">
    <citation type="journal article" date="2020" name="Stud. Mycol.">
        <title>101 Dothideomycetes genomes: a test case for predicting lifestyles and emergence of pathogens.</title>
        <authorList>
            <person name="Haridas S."/>
            <person name="Albert R."/>
            <person name="Binder M."/>
            <person name="Bloem J."/>
            <person name="Labutti K."/>
            <person name="Salamov A."/>
            <person name="Andreopoulos B."/>
            <person name="Baker S."/>
            <person name="Barry K."/>
            <person name="Bills G."/>
            <person name="Bluhm B."/>
            <person name="Cannon C."/>
            <person name="Castanera R."/>
            <person name="Culley D."/>
            <person name="Daum C."/>
            <person name="Ezra D."/>
            <person name="Gonzalez J."/>
            <person name="Henrissat B."/>
            <person name="Kuo A."/>
            <person name="Liang C."/>
            <person name="Lipzen A."/>
            <person name="Lutzoni F."/>
            <person name="Magnuson J."/>
            <person name="Mondo S."/>
            <person name="Nolan M."/>
            <person name="Ohm R."/>
            <person name="Pangilinan J."/>
            <person name="Park H.-J."/>
            <person name="Ramirez L."/>
            <person name="Alfaro M."/>
            <person name="Sun H."/>
            <person name="Tritt A."/>
            <person name="Yoshinaga Y."/>
            <person name="Zwiers L.-H."/>
            <person name="Turgeon B."/>
            <person name="Goodwin S."/>
            <person name="Spatafora J."/>
            <person name="Crous P."/>
            <person name="Grigoriev I."/>
        </authorList>
    </citation>
    <scope>NUCLEOTIDE SEQUENCE</scope>
    <source>
        <strain evidence="3">CBS 262.69</strain>
    </source>
</reference>
<proteinExistence type="predicted"/>
<evidence type="ECO:0000256" key="2">
    <source>
        <dbReference type="SAM" id="Phobius"/>
    </source>
</evidence>
<dbReference type="Proteomes" id="UP000799640">
    <property type="component" value="Unassembled WGS sequence"/>
</dbReference>
<name>A0A6G1I1K6_9PEZI</name>
<keyword evidence="4" id="KW-1185">Reference proteome</keyword>
<dbReference type="AlphaFoldDB" id="A0A6G1I1K6"/>
<feature type="transmembrane region" description="Helical" evidence="2">
    <location>
        <begin position="651"/>
        <end position="673"/>
    </location>
</feature>
<keyword evidence="2" id="KW-0812">Transmembrane</keyword>
<dbReference type="PANTHER" id="PTHR35394:SF5">
    <property type="entry name" value="DUF3176 DOMAIN-CONTAINING PROTEIN"/>
    <property type="match status" value="1"/>
</dbReference>